<reference evidence="2" key="1">
    <citation type="submission" date="2016-10" db="EMBL/GenBank/DDBJ databases">
        <authorList>
            <person name="Varghese N."/>
            <person name="Submissions S."/>
        </authorList>
    </citation>
    <scope>NUCLEOTIDE SEQUENCE [LARGE SCALE GENOMIC DNA]</scope>
    <source>
        <strain evidence="2">LMG 26383,CCUG 61248,R- 45681</strain>
    </source>
</reference>
<dbReference type="OrthoDB" id="8925993at2"/>
<proteinExistence type="predicted"/>
<dbReference type="Proteomes" id="UP000199664">
    <property type="component" value="Unassembled WGS sequence"/>
</dbReference>
<organism evidence="1 2">
    <name type="scientific">Bosea lupini</name>
    <dbReference type="NCBI Taxonomy" id="1036779"/>
    <lineage>
        <taxon>Bacteria</taxon>
        <taxon>Pseudomonadati</taxon>
        <taxon>Pseudomonadota</taxon>
        <taxon>Alphaproteobacteria</taxon>
        <taxon>Hyphomicrobiales</taxon>
        <taxon>Boseaceae</taxon>
        <taxon>Bosea</taxon>
    </lineage>
</organism>
<evidence type="ECO:0000313" key="1">
    <source>
        <dbReference type="EMBL" id="SEM25138.1"/>
    </source>
</evidence>
<gene>
    <name evidence="1" type="ORF">SAMN04515666_10921</name>
</gene>
<dbReference type="RefSeq" id="WP_143079777.1">
    <property type="nucleotide sequence ID" value="NZ_FOAN01000009.1"/>
</dbReference>
<protein>
    <submittedName>
        <fullName evidence="1">Uncharacterized protein</fullName>
    </submittedName>
</protein>
<keyword evidence="2" id="KW-1185">Reference proteome</keyword>
<name>A0A1H7WW17_9HYPH</name>
<accession>A0A1H7WW17</accession>
<evidence type="ECO:0000313" key="2">
    <source>
        <dbReference type="Proteomes" id="UP000199664"/>
    </source>
</evidence>
<dbReference type="STRING" id="1036779.SAMN04515666_10921"/>
<dbReference type="AlphaFoldDB" id="A0A1H7WW17"/>
<dbReference type="EMBL" id="FOAN01000009">
    <property type="protein sequence ID" value="SEM25138.1"/>
    <property type="molecule type" value="Genomic_DNA"/>
</dbReference>
<sequence>MRRVATFGVTSCQREPEPRITLVRKDSDETVNFDAATLIAQYQLPSGDIVLILDEDCPYEEQLHLALVRGSDVLDHIVIGAPYATGDYREVALGEKELRFRFSGDTELLLAVRDKASHLPERLPAGARRLGRWFSAHHLSLQQSAPNEHQTA</sequence>